<dbReference type="EMBL" id="CAEZUA010000001">
    <property type="protein sequence ID" value="CAB4579555.1"/>
    <property type="molecule type" value="Genomic_DNA"/>
</dbReference>
<accession>A0A6J6EVV9</accession>
<dbReference type="SMART" id="SM00060">
    <property type="entry name" value="FN3"/>
    <property type="match status" value="1"/>
</dbReference>
<dbReference type="InterPro" id="IPR013783">
    <property type="entry name" value="Ig-like_fold"/>
</dbReference>
<dbReference type="GO" id="GO:0008237">
    <property type="term" value="F:metallopeptidase activity"/>
    <property type="evidence" value="ECO:0007669"/>
    <property type="project" value="InterPro"/>
</dbReference>
<name>A0A6J6EVV9_9ZZZZ</name>
<dbReference type="SUPFAM" id="SSF55486">
    <property type="entry name" value="Metalloproteases ('zincins'), catalytic domain"/>
    <property type="match status" value="1"/>
</dbReference>
<dbReference type="InterPro" id="IPR003961">
    <property type="entry name" value="FN3_dom"/>
</dbReference>
<feature type="domain" description="Fibronectin type-III" evidence="1">
    <location>
        <begin position="338"/>
        <end position="427"/>
    </location>
</feature>
<dbReference type="Gene3D" id="3.40.390.10">
    <property type="entry name" value="Collagenase (Catalytic Domain)"/>
    <property type="match status" value="1"/>
</dbReference>
<evidence type="ECO:0000259" key="1">
    <source>
        <dbReference type="PROSITE" id="PS50853"/>
    </source>
</evidence>
<dbReference type="CDD" id="cd00063">
    <property type="entry name" value="FN3"/>
    <property type="match status" value="1"/>
</dbReference>
<dbReference type="Gene3D" id="2.60.40.10">
    <property type="entry name" value="Immunoglobulins"/>
    <property type="match status" value="1"/>
</dbReference>
<evidence type="ECO:0000313" key="2">
    <source>
        <dbReference type="EMBL" id="CAB4579555.1"/>
    </source>
</evidence>
<dbReference type="SUPFAM" id="SSF49265">
    <property type="entry name" value="Fibronectin type III"/>
    <property type="match status" value="1"/>
</dbReference>
<organism evidence="2">
    <name type="scientific">freshwater metagenome</name>
    <dbReference type="NCBI Taxonomy" id="449393"/>
    <lineage>
        <taxon>unclassified sequences</taxon>
        <taxon>metagenomes</taxon>
        <taxon>ecological metagenomes</taxon>
    </lineage>
</organism>
<dbReference type="InterPro" id="IPR024079">
    <property type="entry name" value="MetalloPept_cat_dom_sf"/>
</dbReference>
<gene>
    <name evidence="2" type="ORF">UFOPK1773_00034</name>
</gene>
<dbReference type="PROSITE" id="PS50853">
    <property type="entry name" value="FN3"/>
    <property type="match status" value="1"/>
</dbReference>
<proteinExistence type="predicted"/>
<sequence length="802" mass="85790">MFAKRKNLIQATFALFAVVAGLIAPTSASAYSHFQRFPSTVWGNLYAGQGDGKKLSGTTFTGAHLDAKSSFVVTYNNFPEWAKKEVQAAINTWSSYYVSKVPIHVEASWIRPRDPRILGSAMPVDYFAGFPGAPDSTLWYPSALANALAGTDLDSKNSEMVIEVNSTQNWDQRGDGAPTTTEFDLQSVFIHEICHGLGFLSTDSYDSNPLSLTYKWGKIVRPTAFDAYAQLPDGSRLADLPSPSVELGKAMTNPLIWSGPNGIKANGGVKPLLYSPSEYDGGSSVSHLDEATFHSSTKDSVMTPSLDAGEVFHDPGPLALAMMDDLRQKPPVGIAIALPQNPRNQSALIGDKSAVITFDPPANLRAAQISSYIIKNVKTGQLINVQGSPAVISGLKNGQSYSFTIAAKNSLGVSEAVSTNSVIPQVAWTSSVFDPIADGLNVVTTNFRGQPAIVYTDSVKGILKLALWNGKSWKKVTVDGRGGSGGKTTHDVSGPISACVGGVGNTQILHIFYTDIQDNDLRYTSFDNSNFSFEIVDGNGPTVLSYEQSNRVRSANNVSISNACAVTAAGLQVFYRDESQGILLGAVKPQSAQKDQWVYEIVDGDRATDNRTTGDVGFHLRAVAVGSDVSVLYDSAIGAIVQKVISQGEIRLATRSSISKLGWKYSTLDKSDSSTAVVGYEISLNKTLAGVIAGWLSSSPTTIPKPNQLRWVNLTSPTKINVVDTGNFGVPGAPMSVDYKSLAFGCGTRICSADLNSTTQSPPIKLVTNSLKSGYFQSDWVTINKIRYAVASVDGKLSFLKP</sequence>
<dbReference type="InterPro" id="IPR036116">
    <property type="entry name" value="FN3_sf"/>
</dbReference>
<reference evidence="2" key="1">
    <citation type="submission" date="2020-05" db="EMBL/GenBank/DDBJ databases">
        <authorList>
            <person name="Chiriac C."/>
            <person name="Salcher M."/>
            <person name="Ghai R."/>
            <person name="Kavagutti S V."/>
        </authorList>
    </citation>
    <scope>NUCLEOTIDE SEQUENCE</scope>
</reference>
<dbReference type="AlphaFoldDB" id="A0A6J6EVV9"/>
<protein>
    <submittedName>
        <fullName evidence="2">Unannotated protein</fullName>
    </submittedName>
</protein>